<proteinExistence type="predicted"/>
<feature type="transmembrane region" description="Helical" evidence="1">
    <location>
        <begin position="98"/>
        <end position="120"/>
    </location>
</feature>
<sequence>MPTRKQMPMLVVVAILFWAVATASIRWVPGSLTGPLRGGVLFVTSVPICWGCIRLVRWLARLRPDQVLAATTLVVGVATLIDAAVLRWAPFLYGTDEHVLRLGASWLLWGYGVTLLLALLKGRAAPAARSGIVLPVA</sequence>
<organism evidence="2 3">
    <name type="scientific">Endosaccharibacter trunci</name>
    <dbReference type="NCBI Taxonomy" id="2812733"/>
    <lineage>
        <taxon>Bacteria</taxon>
        <taxon>Pseudomonadati</taxon>
        <taxon>Pseudomonadota</taxon>
        <taxon>Alphaproteobacteria</taxon>
        <taxon>Acetobacterales</taxon>
        <taxon>Acetobacteraceae</taxon>
        <taxon>Endosaccharibacter</taxon>
    </lineage>
</organism>
<keyword evidence="1" id="KW-0472">Membrane</keyword>
<comment type="caution">
    <text evidence="2">The sequence shown here is derived from an EMBL/GenBank/DDBJ whole genome shotgun (WGS) entry which is preliminary data.</text>
</comment>
<evidence type="ECO:0000313" key="3">
    <source>
        <dbReference type="Proteomes" id="UP001524587"/>
    </source>
</evidence>
<feature type="transmembrane region" description="Helical" evidence="1">
    <location>
        <begin position="39"/>
        <end position="60"/>
    </location>
</feature>
<keyword evidence="3" id="KW-1185">Reference proteome</keyword>
<reference evidence="2 3" key="1">
    <citation type="submission" date="2022-06" db="EMBL/GenBank/DDBJ databases">
        <title>Endosaccharibacter gen. nov., sp. nov., endophytic bacteria isolated from sugarcane.</title>
        <authorList>
            <person name="Pitiwittayakul N."/>
            <person name="Yukphan P."/>
            <person name="Charoenyingcharoen P."/>
            <person name="Tanasupawat S."/>
        </authorList>
    </citation>
    <scope>NUCLEOTIDE SEQUENCE [LARGE SCALE GENOMIC DNA]</scope>
    <source>
        <strain evidence="2 3">KSS8</strain>
    </source>
</reference>
<keyword evidence="1" id="KW-1133">Transmembrane helix</keyword>
<dbReference type="Proteomes" id="UP001524587">
    <property type="component" value="Unassembled WGS sequence"/>
</dbReference>
<dbReference type="RefSeq" id="WP_422863728.1">
    <property type="nucleotide sequence ID" value="NZ_JAMSKV010000005.1"/>
</dbReference>
<keyword evidence="1" id="KW-0812">Transmembrane</keyword>
<protein>
    <submittedName>
        <fullName evidence="2">Uncharacterized protein</fullName>
    </submittedName>
</protein>
<name>A0ABT1W5V2_9PROT</name>
<evidence type="ECO:0000256" key="1">
    <source>
        <dbReference type="SAM" id="Phobius"/>
    </source>
</evidence>
<evidence type="ECO:0000313" key="2">
    <source>
        <dbReference type="EMBL" id="MCQ8278257.1"/>
    </source>
</evidence>
<accession>A0ABT1W5V2</accession>
<gene>
    <name evidence="2" type="ORF">NFI95_07320</name>
</gene>
<dbReference type="EMBL" id="JAMSKV010000005">
    <property type="protein sequence ID" value="MCQ8278257.1"/>
    <property type="molecule type" value="Genomic_DNA"/>
</dbReference>
<feature type="transmembrane region" description="Helical" evidence="1">
    <location>
        <begin position="67"/>
        <end position="86"/>
    </location>
</feature>